<organism evidence="9 10">
    <name type="scientific">Candidatus Muproteobacteria bacterium RBG_16_65_34</name>
    <dbReference type="NCBI Taxonomy" id="1817760"/>
    <lineage>
        <taxon>Bacteria</taxon>
        <taxon>Pseudomonadati</taxon>
        <taxon>Pseudomonadota</taxon>
        <taxon>Candidatus Muproteobacteria</taxon>
    </lineage>
</organism>
<dbReference type="Pfam" id="PF03460">
    <property type="entry name" value="NIR_SIR_ferr"/>
    <property type="match status" value="2"/>
</dbReference>
<sequence>MNDLSALDTGNLADGEEINRVEQAVQAYLDRRMDADRFKAARLQQGVYGQRQEGVNMVRIKVPGGRLTSHHLRAVADVAGRYAPGHPVHITTRQDFQLYYVPLQHTPAVMRRLAEDGLTTREACGNTVRNITSCPLAGICPAERADVTPFINGAVKHFLRHPLTQHLPRKFKISFSSCETDCAQGMAHDVGVVAVKRDGRFGFKVLAGGGLGHKPREALTVESFIEEQYLLPTIEAVISLHNRYSDRTKRARSRVKFLVDRFGVEGFLEKYREELARTKAIYASQGSAHPKGTWTDGSADGQAYGAGAPRTVLAQKQPGLNVFPISTPIGDVSAQQLSGIAQLMDDLGLTDIRTTQDQNLMLINVPTQELDAVRARLAALGLGVPQAGDDVVACPGSSTCRLGITSSKIVAKKLIGITDLSLRVSGCQNGCAQPETGEIGIYGQGKRLHGKLIPHYQMYFGGDGRGSGGLAVKGPEVPTVRVESAIKRVNETYLGARRDRETFFQWVRRQEAGYFEKLLAEEIKVAPEDVPFVIKDHGEESAFKVLQLGGGECAGAAQESVAANFAEAAYERDCRDGYLYQRKNAEALECAEAIARSIGQALLFLATRRKIDDADEIAKLLPQSLTQYPQPAEKFTQLHAALKRMRAGFDEAAFPALVLELDGWVRQAGEVATRLDAHLDLAASLSGWVVPEAVAGVPKAAEEKRLALPAEA</sequence>
<proteinExistence type="predicted"/>
<dbReference type="InterPro" id="IPR051329">
    <property type="entry name" value="NIR_SIR_4Fe-4S"/>
</dbReference>
<dbReference type="Gene3D" id="3.90.480.10">
    <property type="entry name" value="Sulfite Reductase Hemoprotein,Domain 2"/>
    <property type="match status" value="1"/>
</dbReference>
<evidence type="ECO:0000259" key="7">
    <source>
        <dbReference type="Pfam" id="PF01077"/>
    </source>
</evidence>
<evidence type="ECO:0000256" key="2">
    <source>
        <dbReference type="ARBA" id="ARBA00022617"/>
    </source>
</evidence>
<evidence type="ECO:0000256" key="6">
    <source>
        <dbReference type="ARBA" id="ARBA00023014"/>
    </source>
</evidence>
<dbReference type="PANTHER" id="PTHR32439:SF9">
    <property type="entry name" value="BLR3264 PROTEIN"/>
    <property type="match status" value="1"/>
</dbReference>
<evidence type="ECO:0000313" key="9">
    <source>
        <dbReference type="EMBL" id="OGI48112.1"/>
    </source>
</evidence>
<comment type="caution">
    <text evidence="9">The sequence shown here is derived from an EMBL/GenBank/DDBJ whole genome shotgun (WGS) entry which is preliminary data.</text>
</comment>
<evidence type="ECO:0000256" key="3">
    <source>
        <dbReference type="ARBA" id="ARBA00022723"/>
    </source>
</evidence>
<keyword evidence="3" id="KW-0479">Metal-binding</keyword>
<dbReference type="STRING" id="1817760.A2151_02870"/>
<dbReference type="AlphaFoldDB" id="A0A1F6TSR9"/>
<evidence type="ECO:0000313" key="10">
    <source>
        <dbReference type="Proteomes" id="UP000178885"/>
    </source>
</evidence>
<dbReference type="Proteomes" id="UP000178885">
    <property type="component" value="Unassembled WGS sequence"/>
</dbReference>
<dbReference type="InterPro" id="IPR036136">
    <property type="entry name" value="Nit/Sulf_reduc_fer-like_dom_sf"/>
</dbReference>
<feature type="domain" description="Nitrite/sulphite reductase 4Fe-4S" evidence="7">
    <location>
        <begin position="124"/>
        <end position="277"/>
    </location>
</feature>
<protein>
    <submittedName>
        <fullName evidence="9">Nitrite reductase</fullName>
    </submittedName>
</protein>
<evidence type="ECO:0000256" key="5">
    <source>
        <dbReference type="ARBA" id="ARBA00023004"/>
    </source>
</evidence>
<dbReference type="InterPro" id="IPR006067">
    <property type="entry name" value="NO2/SO3_Rdtase_4Fe4S_dom"/>
</dbReference>
<keyword evidence="1" id="KW-0004">4Fe-4S</keyword>
<dbReference type="SUPFAM" id="SSF55124">
    <property type="entry name" value="Nitrite/Sulfite reductase N-terminal domain-like"/>
    <property type="match status" value="2"/>
</dbReference>
<dbReference type="InterPro" id="IPR005117">
    <property type="entry name" value="NiRdtase/SiRdtase_haem-b_fer"/>
</dbReference>
<gene>
    <name evidence="9" type="ORF">A2151_02870</name>
</gene>
<keyword evidence="4" id="KW-0560">Oxidoreductase</keyword>
<evidence type="ECO:0000259" key="8">
    <source>
        <dbReference type="Pfam" id="PF03460"/>
    </source>
</evidence>
<dbReference type="GO" id="GO:0016491">
    <property type="term" value="F:oxidoreductase activity"/>
    <property type="evidence" value="ECO:0007669"/>
    <property type="project" value="UniProtKB-KW"/>
</dbReference>
<feature type="domain" description="Nitrite/Sulfite reductase ferredoxin-like" evidence="8">
    <location>
        <begin position="48"/>
        <end position="115"/>
    </location>
</feature>
<dbReference type="GO" id="GO:0020037">
    <property type="term" value="F:heme binding"/>
    <property type="evidence" value="ECO:0007669"/>
    <property type="project" value="InterPro"/>
</dbReference>
<dbReference type="Gene3D" id="3.30.413.10">
    <property type="entry name" value="Sulfite Reductase Hemoprotein, domain 1"/>
    <property type="match status" value="2"/>
</dbReference>
<dbReference type="GO" id="GO:0051539">
    <property type="term" value="F:4 iron, 4 sulfur cluster binding"/>
    <property type="evidence" value="ECO:0007669"/>
    <property type="project" value="UniProtKB-KW"/>
</dbReference>
<accession>A0A1F6TSR9</accession>
<name>A0A1F6TSR9_9PROT</name>
<evidence type="ECO:0000256" key="4">
    <source>
        <dbReference type="ARBA" id="ARBA00023002"/>
    </source>
</evidence>
<dbReference type="PANTHER" id="PTHR32439">
    <property type="entry name" value="FERREDOXIN--NITRITE REDUCTASE, CHLOROPLASTIC"/>
    <property type="match status" value="1"/>
</dbReference>
<evidence type="ECO:0000256" key="1">
    <source>
        <dbReference type="ARBA" id="ARBA00022485"/>
    </source>
</evidence>
<keyword evidence="2" id="KW-0349">Heme</keyword>
<dbReference type="SUPFAM" id="SSF56014">
    <property type="entry name" value="Nitrite and sulphite reductase 4Fe-4S domain-like"/>
    <property type="match status" value="2"/>
</dbReference>
<dbReference type="Pfam" id="PF01077">
    <property type="entry name" value="NIR_SIR"/>
    <property type="match status" value="1"/>
</dbReference>
<dbReference type="EMBL" id="MFSU01000037">
    <property type="protein sequence ID" value="OGI48112.1"/>
    <property type="molecule type" value="Genomic_DNA"/>
</dbReference>
<dbReference type="InterPro" id="IPR006066">
    <property type="entry name" value="NO2/SO3_Rdtase_FeS/sirohaem_BS"/>
</dbReference>
<keyword evidence="5" id="KW-0408">Iron</keyword>
<dbReference type="InterPro" id="IPR045854">
    <property type="entry name" value="NO2/SO3_Rdtase_4Fe4S_sf"/>
</dbReference>
<keyword evidence="6" id="KW-0411">Iron-sulfur</keyword>
<reference evidence="9 10" key="1">
    <citation type="journal article" date="2016" name="Nat. Commun.">
        <title>Thousands of microbial genomes shed light on interconnected biogeochemical processes in an aquifer system.</title>
        <authorList>
            <person name="Anantharaman K."/>
            <person name="Brown C.T."/>
            <person name="Hug L.A."/>
            <person name="Sharon I."/>
            <person name="Castelle C.J."/>
            <person name="Probst A.J."/>
            <person name="Thomas B.C."/>
            <person name="Singh A."/>
            <person name="Wilkins M.J."/>
            <person name="Karaoz U."/>
            <person name="Brodie E.L."/>
            <person name="Williams K.H."/>
            <person name="Hubbard S.S."/>
            <person name="Banfield J.F."/>
        </authorList>
    </citation>
    <scope>NUCLEOTIDE SEQUENCE [LARGE SCALE GENOMIC DNA]</scope>
</reference>
<feature type="domain" description="Nitrite/Sulfite reductase ferredoxin-like" evidence="8">
    <location>
        <begin position="315"/>
        <end position="379"/>
    </location>
</feature>
<dbReference type="GO" id="GO:0046872">
    <property type="term" value="F:metal ion binding"/>
    <property type="evidence" value="ECO:0007669"/>
    <property type="project" value="UniProtKB-KW"/>
</dbReference>
<dbReference type="PROSITE" id="PS00365">
    <property type="entry name" value="NIR_SIR"/>
    <property type="match status" value="1"/>
</dbReference>